<feature type="transmembrane region" description="Helical" evidence="7">
    <location>
        <begin position="199"/>
        <end position="218"/>
    </location>
</feature>
<keyword evidence="5 7" id="KW-0472">Membrane</keyword>
<feature type="coiled-coil region" evidence="6">
    <location>
        <begin position="94"/>
        <end position="194"/>
    </location>
</feature>
<evidence type="ECO:0000256" key="2">
    <source>
        <dbReference type="ARBA" id="ARBA00022692"/>
    </source>
</evidence>
<evidence type="ECO:0000256" key="7">
    <source>
        <dbReference type="SAM" id="Phobius"/>
    </source>
</evidence>
<feature type="domain" description="SH3b" evidence="8">
    <location>
        <begin position="27"/>
        <end position="95"/>
    </location>
</feature>
<keyword evidence="2 7" id="KW-0812">Transmembrane</keyword>
<evidence type="ECO:0000313" key="9">
    <source>
        <dbReference type="EMBL" id="VAW66376.1"/>
    </source>
</evidence>
<organism evidence="9">
    <name type="scientific">hydrothermal vent metagenome</name>
    <dbReference type="NCBI Taxonomy" id="652676"/>
    <lineage>
        <taxon>unclassified sequences</taxon>
        <taxon>metagenomes</taxon>
        <taxon>ecological metagenomes</taxon>
    </lineage>
</organism>
<keyword evidence="3" id="KW-0732">Signal</keyword>
<reference evidence="9" key="1">
    <citation type="submission" date="2018-06" db="EMBL/GenBank/DDBJ databases">
        <authorList>
            <person name="Zhirakovskaya E."/>
        </authorList>
    </citation>
    <scope>NUCLEOTIDE SEQUENCE</scope>
</reference>
<accession>A0A3B0YDH4</accession>
<dbReference type="NCBIfam" id="TIGR04211">
    <property type="entry name" value="SH3_and_anchor"/>
    <property type="match status" value="1"/>
</dbReference>
<dbReference type="SMART" id="SM00287">
    <property type="entry name" value="SH3b"/>
    <property type="match status" value="1"/>
</dbReference>
<dbReference type="PROSITE" id="PS51781">
    <property type="entry name" value="SH3B"/>
    <property type="match status" value="1"/>
</dbReference>
<comment type="subcellular location">
    <subcellularLocation>
        <location evidence="1">Membrane</location>
        <topology evidence="1">Single-pass membrane protein</topology>
    </subcellularLocation>
</comment>
<evidence type="ECO:0000256" key="4">
    <source>
        <dbReference type="ARBA" id="ARBA00022989"/>
    </source>
</evidence>
<evidence type="ECO:0000256" key="6">
    <source>
        <dbReference type="SAM" id="Coils"/>
    </source>
</evidence>
<dbReference type="InterPro" id="IPR016476">
    <property type="entry name" value="SH3_dom_pro"/>
</dbReference>
<evidence type="ECO:0000256" key="1">
    <source>
        <dbReference type="ARBA" id="ARBA00004167"/>
    </source>
</evidence>
<dbReference type="Pfam" id="PF08239">
    <property type="entry name" value="SH3_3"/>
    <property type="match status" value="1"/>
</dbReference>
<keyword evidence="4 7" id="KW-1133">Transmembrane helix</keyword>
<proteinExistence type="predicted"/>
<dbReference type="InterPro" id="IPR003646">
    <property type="entry name" value="SH3-like_bac-type"/>
</dbReference>
<dbReference type="EMBL" id="UOFG01000271">
    <property type="protein sequence ID" value="VAW66376.1"/>
    <property type="molecule type" value="Genomic_DNA"/>
</dbReference>
<gene>
    <name evidence="9" type="ORF">MNBD_GAMMA11-1645</name>
</gene>
<dbReference type="Gene3D" id="2.30.30.40">
    <property type="entry name" value="SH3 Domains"/>
    <property type="match status" value="1"/>
</dbReference>
<dbReference type="AlphaFoldDB" id="A0A3B0YDH4"/>
<protein>
    <recommendedName>
        <fullName evidence="8">SH3b domain-containing protein</fullName>
    </recommendedName>
</protein>
<evidence type="ECO:0000256" key="5">
    <source>
        <dbReference type="ARBA" id="ARBA00023136"/>
    </source>
</evidence>
<sequence length="232" mass="26073">MTSMQEQTISRLLLIVLLLISAPLSAKNIHYVSDELTIPMRTGATNSHKILKFLKSGQAVEILEESEDKTRARIVLIDDESKTGWVESSLLMPLPSAREQLKRLKSKNQALKASAGSLKNELVEANTRNAALLNEQRQLEKKNQDLKNTLARLRASSAEPIRIADENEQLKKQLSKERAKNESLVQENAFLSDQDIKRWFMIGALVSIGSLILGLLITRINWKKKESWGGGF</sequence>
<evidence type="ECO:0000256" key="3">
    <source>
        <dbReference type="ARBA" id="ARBA00022729"/>
    </source>
</evidence>
<name>A0A3B0YDH4_9ZZZZ</name>
<dbReference type="GO" id="GO:0016020">
    <property type="term" value="C:membrane"/>
    <property type="evidence" value="ECO:0007669"/>
    <property type="project" value="UniProtKB-SubCell"/>
</dbReference>
<evidence type="ECO:0000259" key="8">
    <source>
        <dbReference type="PROSITE" id="PS51781"/>
    </source>
</evidence>
<keyword evidence="6" id="KW-0175">Coiled coil</keyword>